<evidence type="ECO:0000313" key="4">
    <source>
        <dbReference type="Proteomes" id="UP000037020"/>
    </source>
</evidence>
<keyword evidence="1" id="KW-0378">Hydrolase</keyword>
<dbReference type="InterPro" id="IPR029058">
    <property type="entry name" value="AB_hydrolase_fold"/>
</dbReference>
<protein>
    <recommendedName>
        <fullName evidence="2">Peptidase S9 prolyl oligopeptidase catalytic domain-containing protein</fullName>
    </recommendedName>
</protein>
<dbReference type="PANTHER" id="PTHR42776">
    <property type="entry name" value="SERINE PEPTIDASE S9 FAMILY MEMBER"/>
    <property type="match status" value="1"/>
</dbReference>
<proteinExistence type="predicted"/>
<comment type="caution">
    <text evidence="3">The sequence shown here is derived from an EMBL/GenBank/DDBJ whole genome shotgun (WGS) entry which is preliminary data.</text>
</comment>
<evidence type="ECO:0000256" key="1">
    <source>
        <dbReference type="ARBA" id="ARBA00022801"/>
    </source>
</evidence>
<organism evidence="3 4">
    <name type="scientific">Streptomyces varsoviensis</name>
    <dbReference type="NCBI Taxonomy" id="67373"/>
    <lineage>
        <taxon>Bacteria</taxon>
        <taxon>Bacillati</taxon>
        <taxon>Actinomycetota</taxon>
        <taxon>Actinomycetes</taxon>
        <taxon>Kitasatosporales</taxon>
        <taxon>Streptomycetaceae</taxon>
        <taxon>Streptomyces</taxon>
    </lineage>
</organism>
<feature type="non-terminal residue" evidence="3">
    <location>
        <position position="1"/>
    </location>
</feature>
<evidence type="ECO:0000313" key="3">
    <source>
        <dbReference type="EMBL" id="KOG87745.1"/>
    </source>
</evidence>
<dbReference type="InterPro" id="IPR001375">
    <property type="entry name" value="Peptidase_S9_cat"/>
</dbReference>
<feature type="domain" description="Peptidase S9 prolyl oligopeptidase catalytic" evidence="2">
    <location>
        <begin position="77"/>
        <end position="276"/>
    </location>
</feature>
<keyword evidence="4" id="KW-1185">Reference proteome</keyword>
<dbReference type="PANTHER" id="PTHR42776:SF4">
    <property type="entry name" value="ACYLAMINO-ACID-RELEASING ENZYME"/>
    <property type="match status" value="1"/>
</dbReference>
<dbReference type="Gene3D" id="3.40.50.1820">
    <property type="entry name" value="alpha/beta hydrolase"/>
    <property type="match status" value="1"/>
</dbReference>
<gene>
    <name evidence="3" type="ORF">ADK38_23725</name>
</gene>
<accession>A0ABR5J2V3</accession>
<dbReference type="EMBL" id="LGUT01002057">
    <property type="protein sequence ID" value="KOG87745.1"/>
    <property type="molecule type" value="Genomic_DNA"/>
</dbReference>
<sequence>GRTDDVLASVAHPGTDYLRSIGGTARRVVWAAPDGLEIEGVLCTPEGDGPFPLVVNIHGGPVWAFRETWSMNYPWVPLLVSRGYAVLNPNPRGSAGRGQDFAGRVVGDMGGADSADLLSGIDHLVASGFVDPARVGLIGGSYGGFMSAWLVTQDPRFAAAVPISPVTDWYSQSLTSNIGEWGNSFLKADLTQPDSTAFSRSPVFHAHRARTPCLVVAGAKDRCTPPGQAREFHQALRARGVESTLVIYPEEGHGVRAFPAVTDFLTRAVDWFERHMPARA</sequence>
<dbReference type="SUPFAM" id="SSF53474">
    <property type="entry name" value="alpha/beta-Hydrolases"/>
    <property type="match status" value="1"/>
</dbReference>
<dbReference type="Pfam" id="PF00326">
    <property type="entry name" value="Peptidase_S9"/>
    <property type="match status" value="1"/>
</dbReference>
<evidence type="ECO:0000259" key="2">
    <source>
        <dbReference type="Pfam" id="PF00326"/>
    </source>
</evidence>
<dbReference type="Proteomes" id="UP000037020">
    <property type="component" value="Unassembled WGS sequence"/>
</dbReference>
<name>A0ABR5J2V3_9ACTN</name>
<reference evidence="3 4" key="1">
    <citation type="submission" date="2015-07" db="EMBL/GenBank/DDBJ databases">
        <authorList>
            <person name="Ju K.-S."/>
            <person name="Doroghazi J.R."/>
            <person name="Metcalf W.W."/>
        </authorList>
    </citation>
    <scope>NUCLEOTIDE SEQUENCE [LARGE SCALE GENOMIC DNA]</scope>
    <source>
        <strain evidence="3 4">NRRL B-3589</strain>
    </source>
</reference>